<feature type="region of interest" description="Disordered" evidence="2">
    <location>
        <begin position="143"/>
        <end position="171"/>
    </location>
</feature>
<evidence type="ECO:0000256" key="1">
    <source>
        <dbReference type="SAM" id="Coils"/>
    </source>
</evidence>
<dbReference type="CDD" id="cd00201">
    <property type="entry name" value="WW"/>
    <property type="match status" value="1"/>
</dbReference>
<organism evidence="5 6">
    <name type="scientific">Venturia inaequalis</name>
    <name type="common">Apple scab fungus</name>
    <dbReference type="NCBI Taxonomy" id="5025"/>
    <lineage>
        <taxon>Eukaryota</taxon>
        <taxon>Fungi</taxon>
        <taxon>Dikarya</taxon>
        <taxon>Ascomycota</taxon>
        <taxon>Pezizomycotina</taxon>
        <taxon>Dothideomycetes</taxon>
        <taxon>Pleosporomycetidae</taxon>
        <taxon>Venturiales</taxon>
        <taxon>Venturiaceae</taxon>
        <taxon>Venturia</taxon>
    </lineage>
</organism>
<feature type="compositionally biased region" description="Basic and acidic residues" evidence="2">
    <location>
        <begin position="143"/>
        <end position="155"/>
    </location>
</feature>
<dbReference type="EMBL" id="WNWQ01000253">
    <property type="protein sequence ID" value="KAE9972744.1"/>
    <property type="molecule type" value="Genomic_DNA"/>
</dbReference>
<dbReference type="EMBL" id="WNWR01000020">
    <property type="protein sequence ID" value="KAE9993839.1"/>
    <property type="molecule type" value="Genomic_DNA"/>
</dbReference>
<dbReference type="InterPro" id="IPR001202">
    <property type="entry name" value="WW_dom"/>
</dbReference>
<dbReference type="PROSITE" id="PS50020">
    <property type="entry name" value="WW_DOMAIN_2"/>
    <property type="match status" value="1"/>
</dbReference>
<evidence type="ECO:0000259" key="3">
    <source>
        <dbReference type="PROSITE" id="PS50020"/>
    </source>
</evidence>
<proteinExistence type="predicted"/>
<comment type="caution">
    <text evidence="5">The sequence shown here is derived from an EMBL/GenBank/DDBJ whole genome shotgun (WGS) entry which is preliminary data.</text>
</comment>
<dbReference type="AlphaFoldDB" id="A0A8H3VR40"/>
<protein>
    <recommendedName>
        <fullName evidence="3">WW domain-containing protein</fullName>
    </recommendedName>
</protein>
<dbReference type="Proteomes" id="UP000433883">
    <property type="component" value="Unassembled WGS sequence"/>
</dbReference>
<keyword evidence="1" id="KW-0175">Coiled coil</keyword>
<evidence type="ECO:0000313" key="5">
    <source>
        <dbReference type="EMBL" id="KAE9993839.1"/>
    </source>
</evidence>
<feature type="region of interest" description="Disordered" evidence="2">
    <location>
        <begin position="485"/>
        <end position="516"/>
    </location>
</feature>
<evidence type="ECO:0000313" key="6">
    <source>
        <dbReference type="Proteomes" id="UP000490939"/>
    </source>
</evidence>
<reference evidence="5 6" key="1">
    <citation type="submission" date="2019-07" db="EMBL/GenBank/DDBJ databases">
        <title>Venturia inaequalis Genome Resource.</title>
        <authorList>
            <person name="Lichtner F.J."/>
        </authorList>
    </citation>
    <scope>NUCLEOTIDE SEQUENCE [LARGE SCALE GENOMIC DNA]</scope>
    <source>
        <strain evidence="4">Bline_iso_100314</strain>
        <strain evidence="5 6">DMI_063113</strain>
    </source>
</reference>
<accession>A0A8H3VR40</accession>
<feature type="domain" description="WW" evidence="3">
    <location>
        <begin position="75"/>
        <end position="102"/>
    </location>
</feature>
<sequence>MTDETQSEDGLVSLSDRACIIPKPISAGARQDNAFELTDPTKIKYLRLWNDRDHSEMAIPATKDNVENLAVTGCWIEAITENKRSFWWDTSARKSQWNIPGALLHSGKNETMQEFVCEDGISKWFDIVADEIILVKPEMMKSHKEKKAEQRKSDAIKQGQNSPRAKNPPRTVQHIPKAWCGQFVRNMSRSPLSLSEFELQILLDSGLDPFLCHSLKSIYLQYNIVLYMTRKATGIQIPKGIRLRLKAWYERSYLAAGKCEAQKAYTEFLWKHRHEAAKYFPSSLGFDATREFKEIVELIIVQVDKMKRRDDHQGIADIVNFLFLGKRDTDESVSIENWNFEALDFPEKVPGPKHPAPWIPDEEHTRLMDLFYERDKPSARAIRAIAVQLRTLFEEMEDDLQKEEPVDGDDDVLELENRWTSRLERKQHELDRKRERDERIERDALEGLNVLIAQEAGIQDRSSVLINALDRPLGIDIEPEEDVAVSQTAQSTYESSPDSFDLPSDMESREEMPDVQTVWSTREDISDMFLNDFDLPSSVYSREEQDRW</sequence>
<feature type="coiled-coil region" evidence="1">
    <location>
        <begin position="416"/>
        <end position="443"/>
    </location>
</feature>
<dbReference type="Proteomes" id="UP000490939">
    <property type="component" value="Unassembled WGS sequence"/>
</dbReference>
<gene>
    <name evidence="4" type="ORF">BLS_003902</name>
    <name evidence="5" type="ORF">EG327_003089</name>
</gene>
<evidence type="ECO:0000256" key="2">
    <source>
        <dbReference type="SAM" id="MobiDB-lite"/>
    </source>
</evidence>
<dbReference type="PROSITE" id="PS01159">
    <property type="entry name" value="WW_DOMAIN_1"/>
    <property type="match status" value="1"/>
</dbReference>
<evidence type="ECO:0000313" key="4">
    <source>
        <dbReference type="EMBL" id="KAE9972744.1"/>
    </source>
</evidence>
<keyword evidence="6" id="KW-1185">Reference proteome</keyword>
<feature type="compositionally biased region" description="Polar residues" evidence="2">
    <location>
        <begin position="485"/>
        <end position="498"/>
    </location>
</feature>
<name>A0A8H3VR40_VENIN</name>